<proteinExistence type="predicted"/>
<protein>
    <submittedName>
        <fullName evidence="1">Uncharacterized protein</fullName>
    </submittedName>
</protein>
<dbReference type="RefSeq" id="WP_197998779.1">
    <property type="nucleotide sequence ID" value="NZ_CP037920.1"/>
</dbReference>
<dbReference type="Proteomes" id="UP000318704">
    <property type="component" value="Chromosome"/>
</dbReference>
<dbReference type="KEGG" id="gaw:V144x_12700"/>
<accession>A0A517VS43</accession>
<gene>
    <name evidence="1" type="ORF">V144x_12700</name>
</gene>
<name>A0A517VS43_9PLAN</name>
<evidence type="ECO:0000313" key="2">
    <source>
        <dbReference type="Proteomes" id="UP000318704"/>
    </source>
</evidence>
<reference evidence="1 2" key="1">
    <citation type="submission" date="2019-03" db="EMBL/GenBank/DDBJ databases">
        <title>Deep-cultivation of Planctomycetes and their phenomic and genomic characterization uncovers novel biology.</title>
        <authorList>
            <person name="Wiegand S."/>
            <person name="Jogler M."/>
            <person name="Boedeker C."/>
            <person name="Pinto D."/>
            <person name="Vollmers J."/>
            <person name="Rivas-Marin E."/>
            <person name="Kohn T."/>
            <person name="Peeters S.H."/>
            <person name="Heuer A."/>
            <person name="Rast P."/>
            <person name="Oberbeckmann S."/>
            <person name="Bunk B."/>
            <person name="Jeske O."/>
            <person name="Meyerdierks A."/>
            <person name="Storesund J.E."/>
            <person name="Kallscheuer N."/>
            <person name="Luecker S."/>
            <person name="Lage O.M."/>
            <person name="Pohl T."/>
            <person name="Merkel B.J."/>
            <person name="Hornburger P."/>
            <person name="Mueller R.-W."/>
            <person name="Bruemmer F."/>
            <person name="Labrenz M."/>
            <person name="Spormann A.M."/>
            <person name="Op den Camp H."/>
            <person name="Overmann J."/>
            <person name="Amann R."/>
            <person name="Jetten M.S.M."/>
            <person name="Mascher T."/>
            <person name="Medema M.H."/>
            <person name="Devos D.P."/>
            <person name="Kaster A.-K."/>
            <person name="Ovreas L."/>
            <person name="Rohde M."/>
            <person name="Galperin M.Y."/>
            <person name="Jogler C."/>
        </authorList>
    </citation>
    <scope>NUCLEOTIDE SEQUENCE [LARGE SCALE GENOMIC DNA]</scope>
    <source>
        <strain evidence="1 2">V144</strain>
    </source>
</reference>
<sequence length="184" mass="20370">MTQIVPSDLIQRMDHKVVMRTLSLLMFLTVVGCTTKQPLTDAPKNQLPTEASNALHNATTFELFSLDPNQRDQKPGVDMFHGWKILGSVEVSDSATRNTLLNALDAGIAENDGTVAACFEPRHGIRVEYDGKQHDFVICFQCYSGKWYTDGKESEGYTLTDSPKPVFDRVLQAASVQLTPPPPD</sequence>
<organism evidence="1 2">
    <name type="scientific">Gimesia aquarii</name>
    <dbReference type="NCBI Taxonomy" id="2527964"/>
    <lineage>
        <taxon>Bacteria</taxon>
        <taxon>Pseudomonadati</taxon>
        <taxon>Planctomycetota</taxon>
        <taxon>Planctomycetia</taxon>
        <taxon>Planctomycetales</taxon>
        <taxon>Planctomycetaceae</taxon>
        <taxon>Gimesia</taxon>
    </lineage>
</organism>
<dbReference type="EMBL" id="CP037920">
    <property type="protein sequence ID" value="QDT95823.1"/>
    <property type="molecule type" value="Genomic_DNA"/>
</dbReference>
<dbReference type="AlphaFoldDB" id="A0A517VS43"/>
<evidence type="ECO:0000313" key="1">
    <source>
        <dbReference type="EMBL" id="QDT95823.1"/>
    </source>
</evidence>